<dbReference type="GeneID" id="18804114"/>
<gene>
    <name evidence="1" type="ORF">STEHIDRAFT_172604</name>
</gene>
<dbReference type="Proteomes" id="UP000053927">
    <property type="component" value="Unassembled WGS sequence"/>
</dbReference>
<evidence type="ECO:0000313" key="2">
    <source>
        <dbReference type="Proteomes" id="UP000053927"/>
    </source>
</evidence>
<protein>
    <submittedName>
        <fullName evidence="1">Uncharacterized protein</fullName>
    </submittedName>
</protein>
<sequence length="367" mass="41910">MELSWTCQKSPHLEIPALSFPKLFRLSCHFNIGIVDPYSPPTLRFQGGHQYTGNKLDFSDAPNLQEVMIDTLTIGLIDFKLPWSQLRSLAFQGQNETKNDDVFVADCLTVLSQCGNLTDLKVYDGYRAFSSHKPFKYTPRTTQIVTLPLLTHFVFTTEDGRMNYGVLPFLHLPVLETAILWLLDTDVFDAIVQSLTTAHSPLRMLHIEDPMRHDYPCFPVSGDFLAAFPKITSLTTDVHHLLPELHPHFHPTSGQLVSDLLPELQELCLTSWNYSYVHDMWSWKDLRNFVSSRWLDGTKPVVSKFRRLRLQGFDRGLEGTEDEIRAYLKEFVDKGLELELYVGDEESTGGMESAVWEAAGARWPCEP</sequence>
<dbReference type="EMBL" id="JH687398">
    <property type="protein sequence ID" value="EIM80319.1"/>
    <property type="molecule type" value="Genomic_DNA"/>
</dbReference>
<reference evidence="2" key="1">
    <citation type="journal article" date="2012" name="Science">
        <title>The Paleozoic origin of enzymatic lignin decomposition reconstructed from 31 fungal genomes.</title>
        <authorList>
            <person name="Floudas D."/>
            <person name="Binder M."/>
            <person name="Riley R."/>
            <person name="Barry K."/>
            <person name="Blanchette R.A."/>
            <person name="Henrissat B."/>
            <person name="Martinez A.T."/>
            <person name="Otillar R."/>
            <person name="Spatafora J.W."/>
            <person name="Yadav J.S."/>
            <person name="Aerts A."/>
            <person name="Benoit I."/>
            <person name="Boyd A."/>
            <person name="Carlson A."/>
            <person name="Copeland A."/>
            <person name="Coutinho P.M."/>
            <person name="de Vries R.P."/>
            <person name="Ferreira P."/>
            <person name="Findley K."/>
            <person name="Foster B."/>
            <person name="Gaskell J."/>
            <person name="Glotzer D."/>
            <person name="Gorecki P."/>
            <person name="Heitman J."/>
            <person name="Hesse C."/>
            <person name="Hori C."/>
            <person name="Igarashi K."/>
            <person name="Jurgens J.A."/>
            <person name="Kallen N."/>
            <person name="Kersten P."/>
            <person name="Kohler A."/>
            <person name="Kuees U."/>
            <person name="Kumar T.K.A."/>
            <person name="Kuo A."/>
            <person name="LaButti K."/>
            <person name="Larrondo L.F."/>
            <person name="Lindquist E."/>
            <person name="Ling A."/>
            <person name="Lombard V."/>
            <person name="Lucas S."/>
            <person name="Lundell T."/>
            <person name="Martin R."/>
            <person name="McLaughlin D.J."/>
            <person name="Morgenstern I."/>
            <person name="Morin E."/>
            <person name="Murat C."/>
            <person name="Nagy L.G."/>
            <person name="Nolan M."/>
            <person name="Ohm R.A."/>
            <person name="Patyshakuliyeva A."/>
            <person name="Rokas A."/>
            <person name="Ruiz-Duenas F.J."/>
            <person name="Sabat G."/>
            <person name="Salamov A."/>
            <person name="Samejima M."/>
            <person name="Schmutz J."/>
            <person name="Slot J.C."/>
            <person name="St John F."/>
            <person name="Stenlid J."/>
            <person name="Sun H."/>
            <person name="Sun S."/>
            <person name="Syed K."/>
            <person name="Tsang A."/>
            <person name="Wiebenga A."/>
            <person name="Young D."/>
            <person name="Pisabarro A."/>
            <person name="Eastwood D.C."/>
            <person name="Martin F."/>
            <person name="Cullen D."/>
            <person name="Grigoriev I.V."/>
            <person name="Hibbett D.S."/>
        </authorList>
    </citation>
    <scope>NUCLEOTIDE SEQUENCE [LARGE SCALE GENOMIC DNA]</scope>
    <source>
        <strain evidence="2">FP-91666</strain>
    </source>
</reference>
<keyword evidence="2" id="KW-1185">Reference proteome</keyword>
<proteinExistence type="predicted"/>
<name>R7RYB1_STEHR</name>
<organism evidence="1 2">
    <name type="scientific">Stereum hirsutum (strain FP-91666)</name>
    <name type="common">White-rot fungus</name>
    <dbReference type="NCBI Taxonomy" id="721885"/>
    <lineage>
        <taxon>Eukaryota</taxon>
        <taxon>Fungi</taxon>
        <taxon>Dikarya</taxon>
        <taxon>Basidiomycota</taxon>
        <taxon>Agaricomycotina</taxon>
        <taxon>Agaricomycetes</taxon>
        <taxon>Russulales</taxon>
        <taxon>Stereaceae</taxon>
        <taxon>Stereum</taxon>
    </lineage>
</organism>
<dbReference type="KEGG" id="shs:STEHIDRAFT_172604"/>
<accession>R7RYB1</accession>
<dbReference type="AlphaFoldDB" id="R7RYB1"/>
<dbReference type="RefSeq" id="XP_007310460.1">
    <property type="nucleotide sequence ID" value="XM_007310398.1"/>
</dbReference>
<evidence type="ECO:0000313" key="1">
    <source>
        <dbReference type="EMBL" id="EIM80319.1"/>
    </source>
</evidence>